<dbReference type="PRINTS" id="PR00420">
    <property type="entry name" value="RNGMNOXGNASE"/>
</dbReference>
<dbReference type="PANTHER" id="PTHR42685:SF22">
    <property type="entry name" value="CONDITIONED MEDIUM FACTOR RECEPTOR 1"/>
    <property type="match status" value="1"/>
</dbReference>
<evidence type="ECO:0000313" key="2">
    <source>
        <dbReference type="EMBL" id="KUG29806.1"/>
    </source>
</evidence>
<dbReference type="GO" id="GO:0071949">
    <property type="term" value="F:FAD binding"/>
    <property type="evidence" value="ECO:0007669"/>
    <property type="project" value="InterPro"/>
</dbReference>
<protein>
    <submittedName>
        <fullName evidence="2">Geranylgeranyl reductase</fullName>
    </submittedName>
</protein>
<dbReference type="PROSITE" id="PS51257">
    <property type="entry name" value="PROKAR_LIPOPROTEIN"/>
    <property type="match status" value="1"/>
</dbReference>
<dbReference type="Pfam" id="PF01494">
    <property type="entry name" value="FAD_binding_3"/>
    <property type="match status" value="1"/>
</dbReference>
<dbReference type="InterPro" id="IPR050407">
    <property type="entry name" value="Geranylgeranyl_reductase"/>
</dbReference>
<dbReference type="InterPro" id="IPR002938">
    <property type="entry name" value="FAD-bd"/>
</dbReference>
<name>A0A0W8G9R7_9ZZZZ</name>
<dbReference type="EMBL" id="LNQE01000033">
    <property type="protein sequence ID" value="KUG29806.1"/>
    <property type="molecule type" value="Genomic_DNA"/>
</dbReference>
<organism evidence="2">
    <name type="scientific">hydrocarbon metagenome</name>
    <dbReference type="NCBI Taxonomy" id="938273"/>
    <lineage>
        <taxon>unclassified sequences</taxon>
        <taxon>metagenomes</taxon>
        <taxon>ecological metagenomes</taxon>
    </lineage>
</organism>
<reference evidence="2" key="1">
    <citation type="journal article" date="2015" name="Proc. Natl. Acad. Sci. U.S.A.">
        <title>Networks of energetic and metabolic interactions define dynamics in microbial communities.</title>
        <authorList>
            <person name="Embree M."/>
            <person name="Liu J.K."/>
            <person name="Al-Bassam M.M."/>
            <person name="Zengler K."/>
        </authorList>
    </citation>
    <scope>NUCLEOTIDE SEQUENCE</scope>
</reference>
<dbReference type="InterPro" id="IPR036188">
    <property type="entry name" value="FAD/NAD-bd_sf"/>
</dbReference>
<sequence length="393" mass="42788">MTDANRYDAVIAGAGPAGSAAACVLARAGARVLLLDRASFPRDKLCAGLLTWKTTEIVERLFGSGPQTLLGRGIIEHRADRYRIRHKGLTLACEDLFFPFYFASRRVTDAWFLERAREAGAAFHPGEAVKAADALRGEVVTEGGKRYQGRYLIGADGAASVVRRAFPLKRQVFAANMGLGLECHVGRDDPDLLAAHPDLREDFPTVYSGFVRTGYGWVFPHGGHMVVGLGGLVSRRGASMRREFAAFLDFLGLPPVFLDRSRAHLLPYGNFLSRPAHDRALLAGDAAGLVETLFGEGIYYALRSGELAATAILSGLSGGDACETYLAGLARDVYPELSGSLRLRQAIFFSLRFGPLPLWCLLRLGGKRLVEMAHGVRSYRWLRRLAPGPQRAA</sequence>
<proteinExistence type="predicted"/>
<dbReference type="NCBIfam" id="TIGR02032">
    <property type="entry name" value="GG-red-SF"/>
    <property type="match status" value="1"/>
</dbReference>
<dbReference type="Gene3D" id="3.50.50.60">
    <property type="entry name" value="FAD/NAD(P)-binding domain"/>
    <property type="match status" value="1"/>
</dbReference>
<feature type="domain" description="FAD-binding" evidence="1">
    <location>
        <begin position="7"/>
        <end position="176"/>
    </location>
</feature>
<evidence type="ECO:0000259" key="1">
    <source>
        <dbReference type="Pfam" id="PF01494"/>
    </source>
</evidence>
<comment type="caution">
    <text evidence="2">The sequence shown here is derived from an EMBL/GenBank/DDBJ whole genome shotgun (WGS) entry which is preliminary data.</text>
</comment>
<dbReference type="GO" id="GO:0016628">
    <property type="term" value="F:oxidoreductase activity, acting on the CH-CH group of donors, NAD or NADP as acceptor"/>
    <property type="evidence" value="ECO:0007669"/>
    <property type="project" value="InterPro"/>
</dbReference>
<accession>A0A0W8G9R7</accession>
<dbReference type="PANTHER" id="PTHR42685">
    <property type="entry name" value="GERANYLGERANYL DIPHOSPHATE REDUCTASE"/>
    <property type="match status" value="1"/>
</dbReference>
<dbReference type="AlphaFoldDB" id="A0A0W8G9R7"/>
<dbReference type="SUPFAM" id="SSF51905">
    <property type="entry name" value="FAD/NAD(P)-binding domain"/>
    <property type="match status" value="1"/>
</dbReference>
<dbReference type="InterPro" id="IPR011777">
    <property type="entry name" value="Geranylgeranyl_Rdtase_fam"/>
</dbReference>
<gene>
    <name evidence="2" type="ORF">ASZ90_000307</name>
</gene>